<protein>
    <submittedName>
        <fullName evidence="3">Prepilin peptidase dependent protein A</fullName>
    </submittedName>
</protein>
<comment type="subcellular location">
    <subcellularLocation>
        <location evidence="1">Membrane</location>
        <topology evidence="1">Single-pass membrane protein</topology>
    </subcellularLocation>
</comment>
<dbReference type="InterPro" id="IPR045584">
    <property type="entry name" value="Pilin-like"/>
</dbReference>
<dbReference type="NCBIfam" id="TIGR02532">
    <property type="entry name" value="IV_pilin_GFxxxE"/>
    <property type="match status" value="1"/>
</dbReference>
<keyword evidence="2" id="KW-1133">Transmembrane helix</keyword>
<dbReference type="EMBL" id="FMAY01000008">
    <property type="protein sequence ID" value="SCC21018.1"/>
    <property type="molecule type" value="Genomic_DNA"/>
</dbReference>
<dbReference type="SUPFAM" id="SSF54523">
    <property type="entry name" value="Pili subunits"/>
    <property type="match status" value="1"/>
</dbReference>
<reference evidence="4" key="1">
    <citation type="submission" date="2016-08" db="EMBL/GenBank/DDBJ databases">
        <authorList>
            <person name="Varghese N."/>
            <person name="Submissions Spin"/>
        </authorList>
    </citation>
    <scope>NUCLEOTIDE SEQUENCE [LARGE SCALE GENOMIC DNA]</scope>
    <source>
        <strain evidence="4">REICA_082</strain>
    </source>
</reference>
<feature type="transmembrane region" description="Helical" evidence="2">
    <location>
        <begin position="12"/>
        <end position="30"/>
    </location>
</feature>
<dbReference type="GO" id="GO:0016020">
    <property type="term" value="C:membrane"/>
    <property type="evidence" value="ECO:0007669"/>
    <property type="project" value="UniProtKB-SubCell"/>
</dbReference>
<gene>
    <name evidence="3" type="ORF">GA0061071_108129</name>
</gene>
<evidence type="ECO:0000313" key="3">
    <source>
        <dbReference type="EMBL" id="SCC21018.1"/>
    </source>
</evidence>
<evidence type="ECO:0000256" key="2">
    <source>
        <dbReference type="SAM" id="Phobius"/>
    </source>
</evidence>
<sequence length="153" mass="17292">MKREHGFTLMETLVAIGLIVILCGTGLSGWQRWQAQQRLWQTALQARHFLERLRDDANGLNRSQRVYGVHEGGRWCLANTPVQTCEAAGSFVLTPDWPEVALVEVTPSLGFYGLRNSAWPGHIHLRSHAGEWRIVISAWGRIRMCQQAVESLC</sequence>
<keyword evidence="2" id="KW-0812">Transmembrane</keyword>
<dbReference type="RefSeq" id="WP_061493328.1">
    <property type="nucleotide sequence ID" value="NZ_CP115659.1"/>
</dbReference>
<accession>A0A1C4CPG0</accession>
<dbReference type="InterPro" id="IPR012902">
    <property type="entry name" value="N_methyl_site"/>
</dbReference>
<keyword evidence="4" id="KW-1185">Reference proteome</keyword>
<dbReference type="AlphaFoldDB" id="A0A1C4CPG0"/>
<proteinExistence type="predicted"/>
<name>A0A1C4CPG0_9ENTR</name>
<dbReference type="Proteomes" id="UP000198975">
    <property type="component" value="Unassembled WGS sequence"/>
</dbReference>
<dbReference type="NCBIfam" id="NF007800">
    <property type="entry name" value="PRK10506.1"/>
    <property type="match status" value="1"/>
</dbReference>
<dbReference type="Pfam" id="PF07963">
    <property type="entry name" value="N_methyl"/>
    <property type="match status" value="1"/>
</dbReference>
<evidence type="ECO:0000256" key="1">
    <source>
        <dbReference type="ARBA" id="ARBA00004167"/>
    </source>
</evidence>
<evidence type="ECO:0000313" key="4">
    <source>
        <dbReference type="Proteomes" id="UP000198975"/>
    </source>
</evidence>
<dbReference type="OrthoDB" id="6241267at2"/>
<organism evidence="3 4">
    <name type="scientific">Kosakonia oryzendophytica</name>
    <dbReference type="NCBI Taxonomy" id="1005665"/>
    <lineage>
        <taxon>Bacteria</taxon>
        <taxon>Pseudomonadati</taxon>
        <taxon>Pseudomonadota</taxon>
        <taxon>Gammaproteobacteria</taxon>
        <taxon>Enterobacterales</taxon>
        <taxon>Enterobacteriaceae</taxon>
        <taxon>Kosakonia</taxon>
    </lineage>
</organism>
<keyword evidence="2" id="KW-0472">Membrane</keyword>